<dbReference type="VEuPathDB" id="FungiDB:AAP_02327"/>
<dbReference type="Pfam" id="PF07749">
    <property type="entry name" value="ERp29"/>
    <property type="match status" value="1"/>
</dbReference>
<protein>
    <recommendedName>
        <fullName evidence="3">protein disulfide-isomerase</fullName>
        <ecNumber evidence="3">5.3.4.1</ecNumber>
    </recommendedName>
</protein>
<dbReference type="PRINTS" id="PR00421">
    <property type="entry name" value="THIOREDOXIN"/>
</dbReference>
<evidence type="ECO:0000256" key="1">
    <source>
        <dbReference type="ARBA" id="ARBA00001182"/>
    </source>
</evidence>
<evidence type="ECO:0000256" key="5">
    <source>
        <dbReference type="ARBA" id="ARBA00022737"/>
    </source>
</evidence>
<dbReference type="Proteomes" id="UP000242877">
    <property type="component" value="Unassembled WGS sequence"/>
</dbReference>
<dbReference type="PROSITE" id="PS00194">
    <property type="entry name" value="THIOREDOXIN_1"/>
    <property type="match status" value="2"/>
</dbReference>
<dbReference type="SUPFAM" id="SSF47933">
    <property type="entry name" value="ERP29 C domain-like"/>
    <property type="match status" value="1"/>
</dbReference>
<feature type="domain" description="Thioredoxin" evidence="12">
    <location>
        <begin position="103"/>
        <end position="273"/>
    </location>
</feature>
<dbReference type="EMBL" id="AZGZ01000008">
    <property type="protein sequence ID" value="KZZ93535.1"/>
    <property type="molecule type" value="Genomic_DNA"/>
</dbReference>
<dbReference type="GO" id="GO:0005783">
    <property type="term" value="C:endoplasmic reticulum"/>
    <property type="evidence" value="ECO:0007669"/>
    <property type="project" value="InterPro"/>
</dbReference>
<dbReference type="Gene3D" id="3.40.30.10">
    <property type="entry name" value="Glutaredoxin"/>
    <property type="match status" value="2"/>
</dbReference>
<dbReference type="GO" id="GO:0003756">
    <property type="term" value="F:protein disulfide isomerase activity"/>
    <property type="evidence" value="ECO:0007669"/>
    <property type="project" value="UniProtKB-EC"/>
</dbReference>
<evidence type="ECO:0000256" key="9">
    <source>
        <dbReference type="RuleBase" id="RU004208"/>
    </source>
</evidence>
<reference evidence="13 14" key="1">
    <citation type="journal article" date="2016" name="Genome Biol. Evol.">
        <title>Divergent and convergent evolution of fungal pathogenicity.</title>
        <authorList>
            <person name="Shang Y."/>
            <person name="Xiao G."/>
            <person name="Zheng P."/>
            <person name="Cen K."/>
            <person name="Zhan S."/>
            <person name="Wang C."/>
        </authorList>
    </citation>
    <scope>NUCLEOTIDE SEQUENCE [LARGE SCALE GENOMIC DNA]</scope>
    <source>
        <strain evidence="13 14">ARSEF 7405</strain>
    </source>
</reference>
<evidence type="ECO:0000313" key="14">
    <source>
        <dbReference type="Proteomes" id="UP000242877"/>
    </source>
</evidence>
<dbReference type="CDD" id="cd00238">
    <property type="entry name" value="ERp29c"/>
    <property type="match status" value="1"/>
</dbReference>
<dbReference type="NCBIfam" id="TIGR01126">
    <property type="entry name" value="pdi_dom"/>
    <property type="match status" value="1"/>
</dbReference>
<dbReference type="OrthoDB" id="4205136at2759"/>
<keyword evidence="14" id="KW-1185">Reference proteome</keyword>
<dbReference type="SUPFAM" id="SSF52833">
    <property type="entry name" value="Thioredoxin-like"/>
    <property type="match status" value="2"/>
</dbReference>
<dbReference type="InterPro" id="IPR036356">
    <property type="entry name" value="ERp29_C_sf"/>
</dbReference>
<evidence type="ECO:0000313" key="13">
    <source>
        <dbReference type="EMBL" id="KZZ93535.1"/>
    </source>
</evidence>
<dbReference type="AlphaFoldDB" id="A0A168A6Q0"/>
<feature type="compositionally biased region" description="Basic and acidic residues" evidence="10">
    <location>
        <begin position="357"/>
        <end position="388"/>
    </location>
</feature>
<dbReference type="InterPro" id="IPR011679">
    <property type="entry name" value="ERp29_C"/>
</dbReference>
<dbReference type="EC" id="5.3.4.1" evidence="3"/>
<dbReference type="InterPro" id="IPR005788">
    <property type="entry name" value="PDI_thioredoxin-like_dom"/>
</dbReference>
<dbReference type="GO" id="GO:0006457">
    <property type="term" value="P:protein folding"/>
    <property type="evidence" value="ECO:0007669"/>
    <property type="project" value="TreeGrafter"/>
</dbReference>
<dbReference type="PANTHER" id="PTHR45672:SF11">
    <property type="entry name" value="PROTEIN DISULFIDE-ISOMERASE C17H9.14C"/>
    <property type="match status" value="1"/>
</dbReference>
<keyword evidence="7" id="KW-0413">Isomerase</keyword>
<dbReference type="Gene3D" id="1.20.1150.12">
    <property type="entry name" value="Endoplasmic reticulum resident protein 29, C-terminal domain"/>
    <property type="match status" value="1"/>
</dbReference>
<dbReference type="PANTHER" id="PTHR45672">
    <property type="entry name" value="PROTEIN DISULFIDE-ISOMERASE C17H9.14C-RELATED"/>
    <property type="match status" value="1"/>
</dbReference>
<accession>A0A168A6Q0</accession>
<evidence type="ECO:0000259" key="12">
    <source>
        <dbReference type="PROSITE" id="PS51352"/>
    </source>
</evidence>
<keyword evidence="5" id="KW-0677">Repeat</keyword>
<keyword evidence="8" id="KW-0676">Redox-active center</keyword>
<evidence type="ECO:0000256" key="11">
    <source>
        <dbReference type="SAM" id="SignalP"/>
    </source>
</evidence>
<evidence type="ECO:0000256" key="10">
    <source>
        <dbReference type="SAM" id="MobiDB-lite"/>
    </source>
</evidence>
<keyword evidence="6" id="KW-1015">Disulfide bond</keyword>
<evidence type="ECO:0000256" key="2">
    <source>
        <dbReference type="ARBA" id="ARBA00006347"/>
    </source>
</evidence>
<dbReference type="InterPro" id="IPR013766">
    <property type="entry name" value="Thioredoxin_domain"/>
</dbReference>
<organism evidence="13 14">
    <name type="scientific">Ascosphaera apis ARSEF 7405</name>
    <dbReference type="NCBI Taxonomy" id="392613"/>
    <lineage>
        <taxon>Eukaryota</taxon>
        <taxon>Fungi</taxon>
        <taxon>Dikarya</taxon>
        <taxon>Ascomycota</taxon>
        <taxon>Pezizomycotina</taxon>
        <taxon>Eurotiomycetes</taxon>
        <taxon>Eurotiomycetidae</taxon>
        <taxon>Onygenales</taxon>
        <taxon>Ascosphaeraceae</taxon>
        <taxon>Ascosphaera</taxon>
    </lineage>
</organism>
<comment type="catalytic activity">
    <reaction evidence="1">
        <text>Catalyzes the rearrangement of -S-S- bonds in proteins.</text>
        <dbReference type="EC" id="5.3.4.1"/>
    </reaction>
</comment>
<feature type="region of interest" description="Disordered" evidence="10">
    <location>
        <begin position="343"/>
        <end position="388"/>
    </location>
</feature>
<dbReference type="InterPro" id="IPR017937">
    <property type="entry name" value="Thioredoxin_CS"/>
</dbReference>
<evidence type="ECO:0000256" key="6">
    <source>
        <dbReference type="ARBA" id="ARBA00023157"/>
    </source>
</evidence>
<dbReference type="InterPro" id="IPR051063">
    <property type="entry name" value="PDI"/>
</dbReference>
<proteinExistence type="inferred from homology"/>
<sequence>MLLNSLFLSALTFISGSAAATGSAVNDLTPKTFDTVVNSGVPGLVEFFAPWCGHCKNLAPVYEELASAFAHAKDKWFDGESEQPVEEYSGGRDLESLSAFITEKTGVKAKGIKKPAAEKSDVVMLDDKSFKEVIGGDKDVLVAFTAPWCGHCKRLVPTYEELATTFVRDSSVVIAKVDCEHPASKQLAMDQGIQGFPTIKFFPRGSTEGIDYAQARDMESFIEFINEHAGTHRVIGGGLDAQGGLIEKLDDVLKGYTGNNIDDVAAKLKAAAEGIESKYAAYYVRVADKLAANAGYVEKELNRLEKVIAKGSVSGEKLDDLVVRSNILKKFVPSEVQETVEEKVEEKLEEADVDEKVDEKVEDKAEKKAEAQKEDVKKDAKEEIKDEL</sequence>
<comment type="similarity">
    <text evidence="2 9">Belongs to the protein disulfide isomerase family.</text>
</comment>
<evidence type="ECO:0000256" key="8">
    <source>
        <dbReference type="ARBA" id="ARBA00023284"/>
    </source>
</evidence>
<name>A0A168A6Q0_9EURO</name>
<dbReference type="Pfam" id="PF00085">
    <property type="entry name" value="Thioredoxin"/>
    <property type="match status" value="2"/>
</dbReference>
<evidence type="ECO:0000256" key="4">
    <source>
        <dbReference type="ARBA" id="ARBA00022729"/>
    </source>
</evidence>
<comment type="caution">
    <text evidence="13">The sequence shown here is derived from an EMBL/GenBank/DDBJ whole genome shotgun (WGS) entry which is preliminary data.</text>
</comment>
<evidence type="ECO:0000256" key="3">
    <source>
        <dbReference type="ARBA" id="ARBA00012723"/>
    </source>
</evidence>
<keyword evidence="4 11" id="KW-0732">Signal</keyword>
<gene>
    <name evidence="13" type="ORF">AAP_02327</name>
</gene>
<feature type="compositionally biased region" description="Acidic residues" evidence="10">
    <location>
        <begin position="347"/>
        <end position="356"/>
    </location>
</feature>
<feature type="signal peptide" evidence="11">
    <location>
        <begin position="1"/>
        <end position="19"/>
    </location>
</feature>
<evidence type="ECO:0000256" key="7">
    <source>
        <dbReference type="ARBA" id="ARBA00023235"/>
    </source>
</evidence>
<dbReference type="InterPro" id="IPR036249">
    <property type="entry name" value="Thioredoxin-like_sf"/>
</dbReference>
<feature type="chain" id="PRO_5007895185" description="protein disulfide-isomerase" evidence="11">
    <location>
        <begin position="20"/>
        <end position="388"/>
    </location>
</feature>
<dbReference type="PROSITE" id="PS51352">
    <property type="entry name" value="THIOREDOXIN_2"/>
    <property type="match status" value="1"/>
</dbReference>